<dbReference type="RefSeq" id="WP_048379530.1">
    <property type="nucleotide sequence ID" value="NZ_FNRS01000001.1"/>
</dbReference>
<reference evidence="3 5" key="1">
    <citation type="submission" date="2015-02" db="EMBL/GenBank/DDBJ databases">
        <title>Pseudomonas helleri sp. nov. and Pseudomonas weihenstephanensis sp. nov., isolated from raw cows milk.</title>
        <authorList>
            <person name="von Neubeck M."/>
            <person name="Huptas C."/>
            <person name="Wenning M."/>
            <person name="Scherer S."/>
        </authorList>
    </citation>
    <scope>NUCLEOTIDE SEQUENCE [LARGE SCALE GENOMIC DNA]</scope>
    <source>
        <strain evidence="3 5">DSM 21104</strain>
    </source>
</reference>
<evidence type="ECO:0000256" key="1">
    <source>
        <dbReference type="SAM" id="SignalP"/>
    </source>
</evidence>
<keyword evidence="1" id="KW-0732">Signal</keyword>
<dbReference type="PANTHER" id="PTHR33420:SF26">
    <property type="entry name" value="FIMBRIAL SUBUNIT"/>
    <property type="match status" value="1"/>
</dbReference>
<dbReference type="Proteomes" id="UP000183155">
    <property type="component" value="Unassembled WGS sequence"/>
</dbReference>
<evidence type="ECO:0000313" key="4">
    <source>
        <dbReference type="EMBL" id="SED14146.1"/>
    </source>
</evidence>
<dbReference type="InterPro" id="IPR050263">
    <property type="entry name" value="Bact_Fimbrial_Adh_Pro"/>
</dbReference>
<dbReference type="AlphaFoldDB" id="A0A0J6GVL1"/>
<gene>
    <name evidence="4" type="ORF">SAMN04490203_3907</name>
    <name evidence="3" type="ORF">TU78_03765</name>
</gene>
<accession>A0A0J6GVL1</accession>
<evidence type="ECO:0000259" key="2">
    <source>
        <dbReference type="Pfam" id="PF00419"/>
    </source>
</evidence>
<feature type="signal peptide" evidence="1">
    <location>
        <begin position="1"/>
        <end position="23"/>
    </location>
</feature>
<dbReference type="EMBL" id="JYLA01000002">
    <property type="protein sequence ID" value="KMM86343.1"/>
    <property type="molecule type" value="Genomic_DNA"/>
</dbReference>
<evidence type="ECO:0000313" key="5">
    <source>
        <dbReference type="Proteomes" id="UP000036395"/>
    </source>
</evidence>
<sequence>MKTCVVSACVCLFALLSDSRVHAEEDPVVSQDGVLEISGSLQHAPCVLNMASAYQTVELGNVARSHLRQTGDRAPPVVFQLRFMDCRRIAGSLRNERTGTLVWSRYEPVLSVAFIAPADADDPRLIKVQGVTGMGLRLTDPLGRDARLGQDGEPLFLAHGSDILTWHVQPTRTSAPLTNGPFRAVVDFRLTYD</sequence>
<evidence type="ECO:0000313" key="6">
    <source>
        <dbReference type="Proteomes" id="UP000183155"/>
    </source>
</evidence>
<reference evidence="4 6" key="2">
    <citation type="submission" date="2016-10" db="EMBL/GenBank/DDBJ databases">
        <authorList>
            <person name="Varghese N."/>
            <person name="Submissions S."/>
        </authorList>
    </citation>
    <scope>NUCLEOTIDE SEQUENCE [LARGE SCALE GENOMIC DNA]</scope>
    <source>
        <strain evidence="4 6">BS3652</strain>
    </source>
</reference>
<dbReference type="GO" id="GO:0009289">
    <property type="term" value="C:pilus"/>
    <property type="evidence" value="ECO:0007669"/>
    <property type="project" value="InterPro"/>
</dbReference>
<dbReference type="Proteomes" id="UP000036395">
    <property type="component" value="Unassembled WGS sequence"/>
</dbReference>
<dbReference type="EMBL" id="FNRS01000001">
    <property type="protein sequence ID" value="SED14146.1"/>
    <property type="molecule type" value="Genomic_DNA"/>
</dbReference>
<evidence type="ECO:0000313" key="3">
    <source>
        <dbReference type="EMBL" id="KMM86343.1"/>
    </source>
</evidence>
<dbReference type="Pfam" id="PF00419">
    <property type="entry name" value="Fimbrial"/>
    <property type="match status" value="1"/>
</dbReference>
<proteinExistence type="predicted"/>
<organism evidence="3 5">
    <name type="scientific">Pseudomonas taetrolens</name>
    <dbReference type="NCBI Taxonomy" id="47884"/>
    <lineage>
        <taxon>Bacteria</taxon>
        <taxon>Pseudomonadati</taxon>
        <taxon>Pseudomonadota</taxon>
        <taxon>Gammaproteobacteria</taxon>
        <taxon>Pseudomonadales</taxon>
        <taxon>Pseudomonadaceae</taxon>
        <taxon>Pseudomonas</taxon>
    </lineage>
</organism>
<protein>
    <submittedName>
        <fullName evidence="3">Fimbrial protein</fullName>
    </submittedName>
    <submittedName>
        <fullName evidence="4">Pilin (Type 1 fimbria component protein)</fullName>
    </submittedName>
</protein>
<name>A0A0J6GVL1_PSETA</name>
<dbReference type="InterPro" id="IPR008966">
    <property type="entry name" value="Adhesion_dom_sf"/>
</dbReference>
<keyword evidence="6" id="KW-1185">Reference proteome</keyword>
<dbReference type="GO" id="GO:0043709">
    <property type="term" value="P:cell adhesion involved in single-species biofilm formation"/>
    <property type="evidence" value="ECO:0007669"/>
    <property type="project" value="TreeGrafter"/>
</dbReference>
<dbReference type="OrthoDB" id="6466218at2"/>
<dbReference type="SUPFAM" id="SSF49401">
    <property type="entry name" value="Bacterial adhesins"/>
    <property type="match status" value="1"/>
</dbReference>
<feature type="domain" description="Fimbrial-type adhesion" evidence="2">
    <location>
        <begin position="36"/>
        <end position="193"/>
    </location>
</feature>
<dbReference type="Gene3D" id="2.60.40.1090">
    <property type="entry name" value="Fimbrial-type adhesion domain"/>
    <property type="match status" value="1"/>
</dbReference>
<comment type="caution">
    <text evidence="3">The sequence shown here is derived from an EMBL/GenBank/DDBJ whole genome shotgun (WGS) entry which is preliminary data.</text>
</comment>
<dbReference type="PANTHER" id="PTHR33420">
    <property type="entry name" value="FIMBRIAL SUBUNIT ELFA-RELATED"/>
    <property type="match status" value="1"/>
</dbReference>
<feature type="chain" id="PRO_5005272795" evidence="1">
    <location>
        <begin position="24"/>
        <end position="193"/>
    </location>
</feature>
<dbReference type="STRING" id="47884.SAMN04490203_3907"/>
<dbReference type="InterPro" id="IPR036937">
    <property type="entry name" value="Adhesion_dom_fimbrial_sf"/>
</dbReference>
<dbReference type="PATRIC" id="fig|47884.3.peg.1149"/>
<dbReference type="InterPro" id="IPR000259">
    <property type="entry name" value="Adhesion_dom_fimbrial"/>
</dbReference>